<dbReference type="EMBL" id="PNBX01000033">
    <property type="protein sequence ID" value="TMO68551.1"/>
    <property type="molecule type" value="Genomic_DNA"/>
</dbReference>
<accession>A0A5S3VAW2</accession>
<dbReference type="Proteomes" id="UP000307164">
    <property type="component" value="Unassembled WGS sequence"/>
</dbReference>
<name>A0A5S3VAW2_9GAMM</name>
<dbReference type="AlphaFoldDB" id="A0A5S3VAW2"/>
<gene>
    <name evidence="1" type="ORF">CWC19_09055</name>
    <name evidence="2" type="ORF">CWC20_08515</name>
</gene>
<dbReference type="OrthoDB" id="7056855at2"/>
<keyword evidence="3" id="KW-1185">Reference proteome</keyword>
<reference evidence="1" key="3">
    <citation type="submission" date="2019-09" db="EMBL/GenBank/DDBJ databases">
        <title>Co-occurence of chitin degradation, pigmentation and bioactivity in marine Pseudoalteromonas.</title>
        <authorList>
            <person name="Sonnenschein E.C."/>
            <person name="Bech P.K."/>
        </authorList>
    </citation>
    <scope>NUCLEOTIDE SEQUENCE</scope>
    <source>
        <strain evidence="1">S3790</strain>
        <strain evidence="2">S3895</strain>
    </source>
</reference>
<reference evidence="3 4" key="2">
    <citation type="submission" date="2019-06" db="EMBL/GenBank/DDBJ databases">
        <title>Co-occurence of chitin degradation, pigmentation and bioactivity in marine Pseudoalteromonas.</title>
        <authorList>
            <person name="Sonnenschein E.C."/>
            <person name="Bech P.K."/>
        </authorList>
    </citation>
    <scope>NUCLEOTIDE SEQUENCE [LARGE SCALE GENOMIC DNA]</scope>
    <source>
        <strain evidence="4">S3790</strain>
        <strain evidence="3">S3895</strain>
    </source>
</reference>
<evidence type="ECO:0000313" key="3">
    <source>
        <dbReference type="Proteomes" id="UP000307164"/>
    </source>
</evidence>
<comment type="caution">
    <text evidence="1">The sequence shown here is derived from an EMBL/GenBank/DDBJ whole genome shotgun (WGS) entry which is preliminary data.</text>
</comment>
<evidence type="ECO:0000313" key="1">
    <source>
        <dbReference type="EMBL" id="TMO68551.1"/>
    </source>
</evidence>
<evidence type="ECO:0000313" key="2">
    <source>
        <dbReference type="EMBL" id="TMO75158.1"/>
    </source>
</evidence>
<sequence>MGCNTITERYQQAITQIKEAVKESRLPCWLQNPVSQERTGFIGTNPVLDLYGQQAIKASRKVALNKLAQHYSLSRMYVILPIKIPLK</sequence>
<protein>
    <submittedName>
        <fullName evidence="1">Uncharacterized protein</fullName>
    </submittedName>
</protein>
<proteinExistence type="predicted"/>
<dbReference type="EMBL" id="PNBW01000040">
    <property type="protein sequence ID" value="TMO75158.1"/>
    <property type="molecule type" value="Genomic_DNA"/>
</dbReference>
<reference evidence="3 4" key="1">
    <citation type="submission" date="2018-01" db="EMBL/GenBank/DDBJ databases">
        <authorList>
            <person name="Paulsen S."/>
            <person name="Gram L.K."/>
        </authorList>
    </citation>
    <scope>NUCLEOTIDE SEQUENCE [LARGE SCALE GENOMIC DNA]</scope>
    <source>
        <strain evidence="1 4">S3790</strain>
        <strain evidence="2 3">S3895</strain>
    </source>
</reference>
<organism evidence="1 4">
    <name type="scientific">Pseudoalteromonas aurantia</name>
    <dbReference type="NCBI Taxonomy" id="43654"/>
    <lineage>
        <taxon>Bacteria</taxon>
        <taxon>Pseudomonadati</taxon>
        <taxon>Pseudomonadota</taxon>
        <taxon>Gammaproteobacteria</taxon>
        <taxon>Alteromonadales</taxon>
        <taxon>Pseudoalteromonadaceae</taxon>
        <taxon>Pseudoalteromonas</taxon>
    </lineage>
</organism>
<evidence type="ECO:0000313" key="4">
    <source>
        <dbReference type="Proteomes" id="UP000307217"/>
    </source>
</evidence>
<dbReference type="RefSeq" id="WP_138591582.1">
    <property type="nucleotide sequence ID" value="NZ_PNBW01000040.1"/>
</dbReference>
<dbReference type="Proteomes" id="UP000307217">
    <property type="component" value="Unassembled WGS sequence"/>
</dbReference>